<organism evidence="1 2">
    <name type="scientific">Chloroflexus aggregans (strain MD-66 / DSM 9485)</name>
    <dbReference type="NCBI Taxonomy" id="326427"/>
    <lineage>
        <taxon>Bacteria</taxon>
        <taxon>Bacillati</taxon>
        <taxon>Chloroflexota</taxon>
        <taxon>Chloroflexia</taxon>
        <taxon>Chloroflexales</taxon>
        <taxon>Chloroflexineae</taxon>
        <taxon>Chloroflexaceae</taxon>
        <taxon>Chloroflexus</taxon>
    </lineage>
</organism>
<evidence type="ECO:0008006" key="3">
    <source>
        <dbReference type="Google" id="ProtNLM"/>
    </source>
</evidence>
<protein>
    <recommendedName>
        <fullName evidence="3">Response regulatory domain-containing protein</fullName>
    </recommendedName>
</protein>
<proteinExistence type="predicted"/>
<evidence type="ECO:0000313" key="1">
    <source>
        <dbReference type="EMBL" id="ACL23948.1"/>
    </source>
</evidence>
<evidence type="ECO:0000313" key="2">
    <source>
        <dbReference type="Proteomes" id="UP000002508"/>
    </source>
</evidence>
<dbReference type="Proteomes" id="UP000002508">
    <property type="component" value="Chromosome"/>
</dbReference>
<dbReference type="HOGENOM" id="CLU_2143341_0_0_0"/>
<name>B8G6L1_CHLAD</name>
<reference evidence="1" key="1">
    <citation type="submission" date="2008-12" db="EMBL/GenBank/DDBJ databases">
        <title>Complete sequence of Chloroflexus aggregans DSM 9485.</title>
        <authorList>
            <consortium name="US DOE Joint Genome Institute"/>
            <person name="Lucas S."/>
            <person name="Copeland A."/>
            <person name="Lapidus A."/>
            <person name="Glavina del Rio T."/>
            <person name="Dalin E."/>
            <person name="Tice H."/>
            <person name="Pitluck S."/>
            <person name="Foster B."/>
            <person name="Larimer F."/>
            <person name="Land M."/>
            <person name="Hauser L."/>
            <person name="Kyrpides N."/>
            <person name="Mikhailova N."/>
            <person name="Bryant D."/>
            <person name="Richardson P."/>
        </authorList>
    </citation>
    <scope>NUCLEOTIDE SEQUENCE</scope>
    <source>
        <strain evidence="1">DSM 9485</strain>
    </source>
</reference>
<dbReference type="AlphaFoldDB" id="B8G6L1"/>
<sequence>MKQHAHCTAGESMVEVAVVSTDSATAQRLAALITGHDFRVTTYTPDALPATLPALFIIAMPALSSPEEQVIERLRADETTANVPIVIASALPMNELQSVPYASDWTIAIVPEPVEATVLIETINFLLGQ</sequence>
<keyword evidence="2" id="KW-1185">Reference proteome</keyword>
<dbReference type="KEGG" id="cag:Cagg_1034"/>
<dbReference type="EMBL" id="CP001337">
    <property type="protein sequence ID" value="ACL23948.1"/>
    <property type="molecule type" value="Genomic_DNA"/>
</dbReference>
<dbReference type="eggNOG" id="COG0745">
    <property type="taxonomic scope" value="Bacteria"/>
</dbReference>
<accession>B8G6L1</accession>
<dbReference type="STRING" id="326427.Cagg_1034"/>
<gene>
    <name evidence="1" type="ordered locus">Cagg_1034</name>
</gene>